<keyword evidence="6 9" id="KW-0443">Lipid metabolism</keyword>
<dbReference type="NCBIfam" id="NF000582">
    <property type="entry name" value="PRK00006.1"/>
    <property type="match status" value="1"/>
</dbReference>
<dbReference type="GO" id="GO:0019171">
    <property type="term" value="F:(3R)-hydroxyacyl-[acyl-carrier-protein] dehydratase activity"/>
    <property type="evidence" value="ECO:0007669"/>
    <property type="project" value="UniProtKB-EC"/>
</dbReference>
<accession>A0A6N8DP08</accession>
<evidence type="ECO:0000256" key="9">
    <source>
        <dbReference type="HAMAP-Rule" id="MF_00406"/>
    </source>
</evidence>
<organism evidence="10 11">
    <name type="scientific">Rhodoblastus acidophilus</name>
    <name type="common">Rhodopseudomonas acidophila</name>
    <dbReference type="NCBI Taxonomy" id="1074"/>
    <lineage>
        <taxon>Bacteria</taxon>
        <taxon>Pseudomonadati</taxon>
        <taxon>Pseudomonadota</taxon>
        <taxon>Alphaproteobacteria</taxon>
        <taxon>Hyphomicrobiales</taxon>
        <taxon>Rhodoblastaceae</taxon>
        <taxon>Rhodoblastus</taxon>
    </lineage>
</organism>
<name>A0A6N8DP08_RHOAC</name>
<keyword evidence="4 9" id="KW-0444">Lipid biosynthesis</keyword>
<gene>
    <name evidence="9 10" type="primary">fabZ</name>
    <name evidence="10" type="ORF">GJ654_07990</name>
</gene>
<evidence type="ECO:0000256" key="3">
    <source>
        <dbReference type="ARBA" id="ARBA00022490"/>
    </source>
</evidence>
<keyword evidence="3 9" id="KW-0963">Cytoplasm</keyword>
<dbReference type="Proteomes" id="UP000439113">
    <property type="component" value="Unassembled WGS sequence"/>
</dbReference>
<reference evidence="10 11" key="1">
    <citation type="submission" date="2019-11" db="EMBL/GenBank/DDBJ databases">
        <title>Whole-genome sequence of a Rhodoblastus acidophilus DSM 142.</title>
        <authorList>
            <person name="Kyndt J.A."/>
            <person name="Meyer T.E."/>
        </authorList>
    </citation>
    <scope>NUCLEOTIDE SEQUENCE [LARGE SCALE GENOMIC DNA]</scope>
    <source>
        <strain evidence="10 11">DSM 142</strain>
    </source>
</reference>
<evidence type="ECO:0000313" key="10">
    <source>
        <dbReference type="EMBL" id="MTV30933.1"/>
    </source>
</evidence>
<dbReference type="OrthoDB" id="9772788at2"/>
<protein>
    <recommendedName>
        <fullName evidence="9">3-hydroxyacyl-[acyl-carrier-protein] dehydratase FabZ</fullName>
        <ecNumber evidence="9">4.2.1.59</ecNumber>
    </recommendedName>
    <alternativeName>
        <fullName evidence="9">(3R)-hydroxymyristoyl-[acyl-carrier-protein] dehydratase</fullName>
        <shortName evidence="9">(3R)-hydroxymyristoyl-ACP dehydrase</shortName>
    </alternativeName>
    <alternativeName>
        <fullName evidence="9">Beta-hydroxyacyl-ACP dehydratase</fullName>
    </alternativeName>
</protein>
<dbReference type="HAMAP" id="MF_00406">
    <property type="entry name" value="FabZ"/>
    <property type="match status" value="1"/>
</dbReference>
<evidence type="ECO:0000256" key="2">
    <source>
        <dbReference type="ARBA" id="ARBA00009174"/>
    </source>
</evidence>
<comment type="similarity">
    <text evidence="2 9">Belongs to the thioester dehydratase family. FabZ subfamily.</text>
</comment>
<comment type="catalytic activity">
    <reaction evidence="9">
        <text>a (3R)-hydroxyacyl-[ACP] = a (2E)-enoyl-[ACP] + H2O</text>
        <dbReference type="Rhea" id="RHEA:13097"/>
        <dbReference type="Rhea" id="RHEA-COMP:9925"/>
        <dbReference type="Rhea" id="RHEA-COMP:9945"/>
        <dbReference type="ChEBI" id="CHEBI:15377"/>
        <dbReference type="ChEBI" id="CHEBI:78784"/>
        <dbReference type="ChEBI" id="CHEBI:78827"/>
        <dbReference type="EC" id="4.2.1.59"/>
    </reaction>
</comment>
<evidence type="ECO:0000256" key="7">
    <source>
        <dbReference type="ARBA" id="ARBA00023239"/>
    </source>
</evidence>
<dbReference type="InterPro" id="IPR029069">
    <property type="entry name" value="HotDog_dom_sf"/>
</dbReference>
<dbReference type="RefSeq" id="WP_155445626.1">
    <property type="nucleotide sequence ID" value="NZ_JAOQNR010000004.1"/>
</dbReference>
<comment type="caution">
    <text evidence="10">The sequence shown here is derived from an EMBL/GenBank/DDBJ whole genome shotgun (WGS) entry which is preliminary data.</text>
</comment>
<dbReference type="CDD" id="cd01288">
    <property type="entry name" value="FabZ"/>
    <property type="match status" value="1"/>
</dbReference>
<dbReference type="PANTHER" id="PTHR30272">
    <property type="entry name" value="3-HYDROXYACYL-[ACYL-CARRIER-PROTEIN] DEHYDRATASE"/>
    <property type="match status" value="1"/>
</dbReference>
<comment type="subcellular location">
    <subcellularLocation>
        <location evidence="1 9">Cytoplasm</location>
    </subcellularLocation>
</comment>
<dbReference type="GO" id="GO:0016020">
    <property type="term" value="C:membrane"/>
    <property type="evidence" value="ECO:0007669"/>
    <property type="project" value="GOC"/>
</dbReference>
<dbReference type="GO" id="GO:0009245">
    <property type="term" value="P:lipid A biosynthetic process"/>
    <property type="evidence" value="ECO:0007669"/>
    <property type="project" value="UniProtKB-UniRule"/>
</dbReference>
<dbReference type="PANTHER" id="PTHR30272:SF1">
    <property type="entry name" value="3-HYDROXYACYL-[ACYL-CARRIER-PROTEIN] DEHYDRATASE"/>
    <property type="match status" value="1"/>
</dbReference>
<sequence>MTTATLEIIDIQRLMQLLPHRYPFLLVDRIIEARGDEFGIGIKNVTANEPQFTGHFPEKPVFPGVLLIEAMAQTAGALCVHGKLGGEKPPLVYFMTIDKAKFRKPVTPGDRVELHMTKINQRRNIWWYKGEAKVDGALVAEAEISAMIITEPTKA</sequence>
<dbReference type="EMBL" id="WNKS01000005">
    <property type="protein sequence ID" value="MTV30933.1"/>
    <property type="molecule type" value="Genomic_DNA"/>
</dbReference>
<comment type="function">
    <text evidence="8 9">Involved in unsaturated fatty acids biosynthesis. Catalyzes the dehydration of short chain beta-hydroxyacyl-ACPs and long chain saturated and unsaturated beta-hydroxyacyl-ACPs.</text>
</comment>
<evidence type="ECO:0000256" key="8">
    <source>
        <dbReference type="ARBA" id="ARBA00025049"/>
    </source>
</evidence>
<dbReference type="SUPFAM" id="SSF54637">
    <property type="entry name" value="Thioesterase/thiol ester dehydrase-isomerase"/>
    <property type="match status" value="1"/>
</dbReference>
<keyword evidence="7 9" id="KW-0456">Lyase</keyword>
<dbReference type="InterPro" id="IPR010084">
    <property type="entry name" value="FabZ"/>
</dbReference>
<dbReference type="NCBIfam" id="TIGR01750">
    <property type="entry name" value="fabZ"/>
    <property type="match status" value="1"/>
</dbReference>
<evidence type="ECO:0000313" key="11">
    <source>
        <dbReference type="Proteomes" id="UP000439113"/>
    </source>
</evidence>
<dbReference type="FunFam" id="3.10.129.10:FF:000001">
    <property type="entry name" value="3-hydroxyacyl-[acyl-carrier-protein] dehydratase FabZ"/>
    <property type="match status" value="1"/>
</dbReference>
<dbReference type="AlphaFoldDB" id="A0A6N8DP08"/>
<dbReference type="GO" id="GO:0005737">
    <property type="term" value="C:cytoplasm"/>
    <property type="evidence" value="ECO:0007669"/>
    <property type="project" value="UniProtKB-SubCell"/>
</dbReference>
<evidence type="ECO:0000256" key="4">
    <source>
        <dbReference type="ARBA" id="ARBA00022516"/>
    </source>
</evidence>
<dbReference type="EC" id="4.2.1.59" evidence="9"/>
<dbReference type="Pfam" id="PF07977">
    <property type="entry name" value="FabA"/>
    <property type="match status" value="1"/>
</dbReference>
<dbReference type="GO" id="GO:0006633">
    <property type="term" value="P:fatty acid biosynthetic process"/>
    <property type="evidence" value="ECO:0007669"/>
    <property type="project" value="UniProtKB-UniRule"/>
</dbReference>
<evidence type="ECO:0000256" key="5">
    <source>
        <dbReference type="ARBA" id="ARBA00022556"/>
    </source>
</evidence>
<dbReference type="InterPro" id="IPR013114">
    <property type="entry name" value="FabA_FabZ"/>
</dbReference>
<proteinExistence type="inferred from homology"/>
<dbReference type="Gene3D" id="3.10.129.10">
    <property type="entry name" value="Hotdog Thioesterase"/>
    <property type="match status" value="1"/>
</dbReference>
<evidence type="ECO:0000256" key="6">
    <source>
        <dbReference type="ARBA" id="ARBA00023098"/>
    </source>
</evidence>
<feature type="active site" evidence="9">
    <location>
        <position position="55"/>
    </location>
</feature>
<evidence type="ECO:0000256" key="1">
    <source>
        <dbReference type="ARBA" id="ARBA00004496"/>
    </source>
</evidence>
<keyword evidence="5 9" id="KW-0441">Lipid A biosynthesis</keyword>